<dbReference type="PANTHER" id="PTHR30055:SF238">
    <property type="entry name" value="MYCOFACTOCIN BIOSYNTHESIS TRANSCRIPTIONAL REGULATOR MFTR-RELATED"/>
    <property type="match status" value="1"/>
</dbReference>
<dbReference type="PRINTS" id="PR00455">
    <property type="entry name" value="HTHTETR"/>
</dbReference>
<keyword evidence="1" id="KW-0805">Transcription regulation</keyword>
<dbReference type="AlphaFoldDB" id="A0A7I7JWY5"/>
<name>A0A7I7JWY5_9MYCO</name>
<dbReference type="InterPro" id="IPR041347">
    <property type="entry name" value="MftR_C"/>
</dbReference>
<dbReference type="InterPro" id="IPR050109">
    <property type="entry name" value="HTH-type_TetR-like_transc_reg"/>
</dbReference>
<evidence type="ECO:0000256" key="3">
    <source>
        <dbReference type="ARBA" id="ARBA00023163"/>
    </source>
</evidence>
<dbReference type="Pfam" id="PF17754">
    <property type="entry name" value="TetR_C_14"/>
    <property type="match status" value="1"/>
</dbReference>
<keyword evidence="5" id="KW-1185">Reference proteome</keyword>
<dbReference type="PROSITE" id="PS50977">
    <property type="entry name" value="HTH_TETR_2"/>
    <property type="match status" value="1"/>
</dbReference>
<evidence type="ECO:0000256" key="2">
    <source>
        <dbReference type="ARBA" id="ARBA00023125"/>
    </source>
</evidence>
<accession>A0A7I7JWY5</accession>
<evidence type="ECO:0000313" key="4">
    <source>
        <dbReference type="EMBL" id="BBX16303.1"/>
    </source>
</evidence>
<dbReference type="Pfam" id="PF00440">
    <property type="entry name" value="TetR_N"/>
    <property type="match status" value="1"/>
</dbReference>
<dbReference type="OrthoDB" id="4143918at2"/>
<dbReference type="GO" id="GO:0000976">
    <property type="term" value="F:transcription cis-regulatory region binding"/>
    <property type="evidence" value="ECO:0007669"/>
    <property type="project" value="TreeGrafter"/>
</dbReference>
<dbReference type="Proteomes" id="UP000467006">
    <property type="component" value="Chromosome"/>
</dbReference>
<dbReference type="RefSeq" id="WP_098002651.1">
    <property type="nucleotide sequence ID" value="NZ_AP022563.1"/>
</dbReference>
<dbReference type="PANTHER" id="PTHR30055">
    <property type="entry name" value="HTH-TYPE TRANSCRIPTIONAL REGULATOR RUTR"/>
    <property type="match status" value="1"/>
</dbReference>
<protein>
    <submittedName>
        <fullName evidence="4">TetR family transcriptional regulator</fullName>
    </submittedName>
</protein>
<dbReference type="Gene3D" id="1.10.10.60">
    <property type="entry name" value="Homeodomain-like"/>
    <property type="match status" value="1"/>
</dbReference>
<keyword evidence="3" id="KW-0804">Transcription</keyword>
<evidence type="ECO:0000256" key="1">
    <source>
        <dbReference type="ARBA" id="ARBA00023015"/>
    </source>
</evidence>
<dbReference type="KEGG" id="mdu:MDUV_11630"/>
<proteinExistence type="predicted"/>
<dbReference type="InterPro" id="IPR001647">
    <property type="entry name" value="HTH_TetR"/>
</dbReference>
<evidence type="ECO:0000313" key="5">
    <source>
        <dbReference type="Proteomes" id="UP000467006"/>
    </source>
</evidence>
<reference evidence="4 5" key="1">
    <citation type="journal article" date="2019" name="Emerg. Microbes Infect.">
        <title>Comprehensive subspecies identification of 175 nontuberculous mycobacteria species based on 7547 genomic profiles.</title>
        <authorList>
            <person name="Matsumoto Y."/>
            <person name="Kinjo T."/>
            <person name="Motooka D."/>
            <person name="Nabeya D."/>
            <person name="Jung N."/>
            <person name="Uechi K."/>
            <person name="Horii T."/>
            <person name="Iida T."/>
            <person name="Fujita J."/>
            <person name="Nakamura S."/>
        </authorList>
    </citation>
    <scope>NUCLEOTIDE SEQUENCE [LARGE SCALE GENOMIC DNA]</scope>
    <source>
        <strain evidence="4 5">JCM 6396</strain>
    </source>
</reference>
<keyword evidence="2" id="KW-0238">DNA-binding</keyword>
<dbReference type="EMBL" id="AP022563">
    <property type="protein sequence ID" value="BBX16303.1"/>
    <property type="molecule type" value="Genomic_DNA"/>
</dbReference>
<dbReference type="SUPFAM" id="SSF46689">
    <property type="entry name" value="Homeodomain-like"/>
    <property type="match status" value="1"/>
</dbReference>
<dbReference type="InterPro" id="IPR009057">
    <property type="entry name" value="Homeodomain-like_sf"/>
</dbReference>
<dbReference type="Gene3D" id="1.10.357.10">
    <property type="entry name" value="Tetracycline Repressor, domain 2"/>
    <property type="match status" value="1"/>
</dbReference>
<organism evidence="4 5">
    <name type="scientific">Mycolicibacterium duvalii</name>
    <dbReference type="NCBI Taxonomy" id="39688"/>
    <lineage>
        <taxon>Bacteria</taxon>
        <taxon>Bacillati</taxon>
        <taxon>Actinomycetota</taxon>
        <taxon>Actinomycetes</taxon>
        <taxon>Mycobacteriales</taxon>
        <taxon>Mycobacteriaceae</taxon>
        <taxon>Mycolicibacterium</taxon>
    </lineage>
</organism>
<dbReference type="GO" id="GO:0003700">
    <property type="term" value="F:DNA-binding transcription factor activity"/>
    <property type="evidence" value="ECO:0007669"/>
    <property type="project" value="TreeGrafter"/>
</dbReference>
<gene>
    <name evidence="4" type="ORF">MDUV_11630</name>
</gene>
<sequence length="192" mass="21236">MPDSDVPPGLRERKKIQTRLAIRRAAFALFAEQGYANTTVEQIAEAAEVSPRTFYRYFGVKEAVLITDDKVEPIITAFAEAPPDLPFVAAYRYAVAQVYGGLSEEEREDVLSGEQLMYSIPEARGLLYTDYVQLIDQIADALQRRGEKFGDDFERRVVAGAITGVLIAAAHGNPLPDQSLDRALAILESRLS</sequence>